<feature type="non-terminal residue" evidence="7">
    <location>
        <position position="1"/>
    </location>
</feature>
<evidence type="ECO:0000256" key="3">
    <source>
        <dbReference type="ARBA" id="ARBA00023235"/>
    </source>
</evidence>
<feature type="domain" description="Squalene cyclase C-terminal" evidence="5">
    <location>
        <begin position="314"/>
        <end position="613"/>
    </location>
</feature>
<dbReference type="InterPro" id="IPR032696">
    <property type="entry name" value="SQ_cyclase_C"/>
</dbReference>
<organism evidence="7 8">
    <name type="scientific">Physocladia obscura</name>
    <dbReference type="NCBI Taxonomy" id="109957"/>
    <lineage>
        <taxon>Eukaryota</taxon>
        <taxon>Fungi</taxon>
        <taxon>Fungi incertae sedis</taxon>
        <taxon>Chytridiomycota</taxon>
        <taxon>Chytridiomycota incertae sedis</taxon>
        <taxon>Chytridiomycetes</taxon>
        <taxon>Chytridiales</taxon>
        <taxon>Chytriomycetaceae</taxon>
        <taxon>Physocladia</taxon>
    </lineage>
</organism>
<dbReference type="SUPFAM" id="SSF48239">
    <property type="entry name" value="Terpenoid cyclases/Protein prenyltransferases"/>
    <property type="match status" value="2"/>
</dbReference>
<dbReference type="Pfam" id="PF13249">
    <property type="entry name" value="SQHop_cyclase_N"/>
    <property type="match status" value="1"/>
</dbReference>
<dbReference type="PANTHER" id="PTHR11764">
    <property type="entry name" value="TERPENE CYCLASE/MUTASE FAMILY MEMBER"/>
    <property type="match status" value="1"/>
</dbReference>
<keyword evidence="2" id="KW-0677">Repeat</keyword>
<dbReference type="InterPro" id="IPR006400">
    <property type="entry name" value="Hopene-cyclase"/>
</dbReference>
<dbReference type="InterPro" id="IPR018333">
    <property type="entry name" value="Squalene_cyclase"/>
</dbReference>
<comment type="similarity">
    <text evidence="1 4">Belongs to the terpene cyclase/mutase family.</text>
</comment>
<dbReference type="GO" id="GO:0016104">
    <property type="term" value="P:triterpenoid biosynthetic process"/>
    <property type="evidence" value="ECO:0007669"/>
    <property type="project" value="InterPro"/>
</dbReference>
<dbReference type="GO" id="GO:0005811">
    <property type="term" value="C:lipid droplet"/>
    <property type="evidence" value="ECO:0007669"/>
    <property type="project" value="InterPro"/>
</dbReference>
<feature type="domain" description="Squalene cyclase N-terminal" evidence="6">
    <location>
        <begin position="7"/>
        <end position="292"/>
    </location>
</feature>
<accession>A0AAD5SWA4</accession>
<evidence type="ECO:0000256" key="4">
    <source>
        <dbReference type="RuleBase" id="RU362003"/>
    </source>
</evidence>
<evidence type="ECO:0000256" key="2">
    <source>
        <dbReference type="ARBA" id="ARBA00022737"/>
    </source>
</evidence>
<dbReference type="GO" id="GO:0016866">
    <property type="term" value="F:intramolecular transferase activity"/>
    <property type="evidence" value="ECO:0007669"/>
    <property type="project" value="InterPro"/>
</dbReference>
<dbReference type="InterPro" id="IPR032697">
    <property type="entry name" value="SQ_cyclase_N"/>
</dbReference>
<dbReference type="SFLD" id="SFLDG01016">
    <property type="entry name" value="Prenyltransferase_Like_2"/>
    <property type="match status" value="1"/>
</dbReference>
<dbReference type="PANTHER" id="PTHR11764:SF20">
    <property type="entry name" value="LANOSTEROL SYNTHASE"/>
    <property type="match status" value="1"/>
</dbReference>
<evidence type="ECO:0000313" key="7">
    <source>
        <dbReference type="EMBL" id="KAJ3109113.1"/>
    </source>
</evidence>
<dbReference type="EMBL" id="JADGJH010001827">
    <property type="protein sequence ID" value="KAJ3109113.1"/>
    <property type="molecule type" value="Genomic_DNA"/>
</dbReference>
<keyword evidence="3 4" id="KW-0413">Isomerase</keyword>
<dbReference type="Pfam" id="PF13243">
    <property type="entry name" value="SQHop_cyclase_C"/>
    <property type="match status" value="1"/>
</dbReference>
<proteinExistence type="inferred from homology"/>
<protein>
    <recommendedName>
        <fullName evidence="4">Terpene cyclase/mutase family member</fullName>
        <ecNumber evidence="4">5.4.99.-</ecNumber>
    </recommendedName>
</protein>
<dbReference type="Gene3D" id="1.50.10.20">
    <property type="match status" value="2"/>
</dbReference>
<comment type="caution">
    <text evidence="7">The sequence shown here is derived from an EMBL/GenBank/DDBJ whole genome shotgun (WGS) entry which is preliminary data.</text>
</comment>
<name>A0AAD5SWA4_9FUNG</name>
<evidence type="ECO:0000256" key="1">
    <source>
        <dbReference type="ARBA" id="ARBA00009755"/>
    </source>
</evidence>
<dbReference type="NCBIfam" id="TIGR01787">
    <property type="entry name" value="squalene_cyclas"/>
    <property type="match status" value="1"/>
</dbReference>
<dbReference type="InterPro" id="IPR008930">
    <property type="entry name" value="Terpenoid_cyclase/PrenylTrfase"/>
</dbReference>
<evidence type="ECO:0000259" key="5">
    <source>
        <dbReference type="Pfam" id="PF13243"/>
    </source>
</evidence>
<dbReference type="EC" id="5.4.99.-" evidence="4"/>
<keyword evidence="8" id="KW-1185">Reference proteome</keyword>
<sequence length="668" mass="74999">IKSAVRSSLAWLEFKQQGDGHWVGSVQSNATIDAEWILALWMLGFGSHPLRARLGAWLVETQRADGSWDVYHGACGGDVNATVEAYAALRSLGHAADAPHIQRARQWIFAKNALLNIRVFTRIWLALLSEWPWEHTPNVPPEVLVWCPLSLPFSIYNFSQWARATVMPISILSARRTVYRLPDECRLDELFPAGRNNFCYKMPPNSSLGFYGWVFRTVDSALHAMQTIGHTLNWNLLRTPAIHHVTDWIISHQEADGTWAGIQPPVIYSLLALKTEGFKLEHPVIAKGLDSVLNKNSGWRVDSGKSSFMQPTNSPVWDTIQSLIAFNDSRVGDQHSETMEKAVQWILDHQILVPGDWSVKAPNVKPGGWAFEYANDFYPDTDDTAMALVSLAPFRNVAKWKSKGIDEAIERGVNWLIGMQSSNGGWAAFDKDNNHKFLTYLPFCDYGEVIDPPSVDVTAHILEAFGKLGISRNHPSITRALNFIYTEQEKDGAWFGRWGVNYIYGTGAVLPALVAIGDDVSHPRVHSACEWLRSRQLENGGWGESCISYMDVTFVGRGTATASQTAWALMALVAVNRREDHDAIARGCRFLIDAQTSDGTWNEHEFTGTGFPGYGVGHAIKLDDPLLSIRLRQGHELSRAFMLRYDLYRHYFPVMALARCQNLHNIHF</sequence>
<reference evidence="7" key="1">
    <citation type="submission" date="2020-05" db="EMBL/GenBank/DDBJ databases">
        <title>Phylogenomic resolution of chytrid fungi.</title>
        <authorList>
            <person name="Stajich J.E."/>
            <person name="Amses K."/>
            <person name="Simmons R."/>
            <person name="Seto K."/>
            <person name="Myers J."/>
            <person name="Bonds A."/>
            <person name="Quandt C.A."/>
            <person name="Barry K."/>
            <person name="Liu P."/>
            <person name="Grigoriev I."/>
            <person name="Longcore J.E."/>
            <person name="James T.Y."/>
        </authorList>
    </citation>
    <scope>NUCLEOTIDE SEQUENCE</scope>
    <source>
        <strain evidence="7">JEL0513</strain>
    </source>
</reference>
<dbReference type="CDD" id="cd02892">
    <property type="entry name" value="SQCY_1"/>
    <property type="match status" value="1"/>
</dbReference>
<dbReference type="NCBIfam" id="TIGR01507">
    <property type="entry name" value="hopene_cyclase"/>
    <property type="match status" value="1"/>
</dbReference>
<evidence type="ECO:0000313" key="8">
    <source>
        <dbReference type="Proteomes" id="UP001211907"/>
    </source>
</evidence>
<dbReference type="Proteomes" id="UP001211907">
    <property type="component" value="Unassembled WGS sequence"/>
</dbReference>
<gene>
    <name evidence="7" type="ORF">HK100_003344</name>
</gene>
<evidence type="ECO:0000259" key="6">
    <source>
        <dbReference type="Pfam" id="PF13249"/>
    </source>
</evidence>
<dbReference type="AlphaFoldDB" id="A0AAD5SWA4"/>